<dbReference type="STRING" id="43335.A0A4U5QBA5"/>
<organism evidence="2">
    <name type="scientific">Populus alba</name>
    <name type="common">White poplar</name>
    <dbReference type="NCBI Taxonomy" id="43335"/>
    <lineage>
        <taxon>Eukaryota</taxon>
        <taxon>Viridiplantae</taxon>
        <taxon>Streptophyta</taxon>
        <taxon>Embryophyta</taxon>
        <taxon>Tracheophyta</taxon>
        <taxon>Spermatophyta</taxon>
        <taxon>Magnoliopsida</taxon>
        <taxon>eudicotyledons</taxon>
        <taxon>Gunneridae</taxon>
        <taxon>Pentapetalae</taxon>
        <taxon>rosids</taxon>
        <taxon>fabids</taxon>
        <taxon>Malpighiales</taxon>
        <taxon>Salicaceae</taxon>
        <taxon>Saliceae</taxon>
        <taxon>Populus</taxon>
    </lineage>
</organism>
<dbReference type="AlphaFoldDB" id="A0A4U5QBA5"/>
<sequence length="271" mass="31326">MLLVHLGGPDTITSYSVEDNEMWSRHLLQLLTQLAVALYASFRSWWSKDPLIYVVIPIFVSGVIKYGERVLVLCLASSDQFRDSVNKERVALQGQIERSFQDENFHGMSTEYISRRIDDTLGFNSIVPEAKYLHEAHLLFRTLKLVFADYLVTFRTHTISYHMLKRKNAVEAFKLIEVERWVNHCTINPFACRYDAEELSKLLELQKEKEGWSVDEKWELISEVLVEMLTYVASQCKWKEHARALKGGGELLTLVAILMAHLGLHGQCIYN</sequence>
<evidence type="ECO:0000313" key="2">
    <source>
        <dbReference type="EMBL" id="TKS05665.1"/>
    </source>
</evidence>
<proteinExistence type="predicted"/>
<dbReference type="PANTHER" id="PTHR31325">
    <property type="entry name" value="OS01G0798800 PROTEIN-RELATED"/>
    <property type="match status" value="1"/>
</dbReference>
<dbReference type="EMBL" id="RCHU01000416">
    <property type="protein sequence ID" value="TKS05665.1"/>
    <property type="molecule type" value="Genomic_DNA"/>
</dbReference>
<comment type="caution">
    <text evidence="2">The sequence shown here is derived from an EMBL/GenBank/DDBJ whole genome shotgun (WGS) entry which is preliminary data.</text>
</comment>
<feature type="domain" description="DUF4220" evidence="1">
    <location>
        <begin position="1"/>
        <end position="179"/>
    </location>
</feature>
<accession>A0A4U5QBA5</accession>
<dbReference type="InterPro" id="IPR025315">
    <property type="entry name" value="DUF4220"/>
</dbReference>
<dbReference type="Pfam" id="PF13968">
    <property type="entry name" value="DUF4220"/>
    <property type="match status" value="1"/>
</dbReference>
<reference evidence="2" key="1">
    <citation type="submission" date="2018-10" db="EMBL/GenBank/DDBJ databases">
        <title>Population genomic analysis revealed the cold adaptation of white poplar.</title>
        <authorList>
            <person name="Liu Y.-J."/>
        </authorList>
    </citation>
    <scope>NUCLEOTIDE SEQUENCE [LARGE SCALE GENOMIC DNA]</scope>
    <source>
        <strain evidence="2">PAL-ZL1</strain>
    </source>
</reference>
<protein>
    <recommendedName>
        <fullName evidence="1">DUF4220 domain-containing protein</fullName>
    </recommendedName>
</protein>
<gene>
    <name evidence="2" type="ORF">D5086_0000130560</name>
</gene>
<dbReference type="Pfam" id="PF04578">
    <property type="entry name" value="DUF594"/>
    <property type="match status" value="1"/>
</dbReference>
<name>A0A4U5QBA5_POPAL</name>
<evidence type="ECO:0000259" key="1">
    <source>
        <dbReference type="Pfam" id="PF13968"/>
    </source>
</evidence>
<dbReference type="InterPro" id="IPR007658">
    <property type="entry name" value="DUF594"/>
</dbReference>